<evidence type="ECO:0000256" key="3">
    <source>
        <dbReference type="ARBA" id="ARBA00009135"/>
    </source>
</evidence>
<dbReference type="InterPro" id="IPR038932">
    <property type="entry name" value="PARPBP"/>
</dbReference>
<dbReference type="GO" id="GO:0006281">
    <property type="term" value="P:DNA repair"/>
    <property type="evidence" value="ECO:0007669"/>
    <property type="project" value="UniProtKB-KW"/>
</dbReference>
<proteinExistence type="inferred from homology"/>
<sequence length="549" mass="60309">MVKTFRRERHRVLQSERTTVHGADSMLMVLQLAMAEVSKKRGGEFKVSLSDVLMAWKHLLVEKLHLPPPSCARLENHDLILEAYDSFLKRSNTMDLVDVLTTCKQLNVLDPEEPVSPIQLCGFLSGNWDLPEFPSTPSSKSRPCSSQVKMAVRRNDLALALTLNVPDRSLGHQAFTDIKHAARDSSTSLFLALTSFIRAIQLGGKGYAPAESNPLRKHVKGLSEYVQFMDNLEEILGETPDPSTCGARLVTAIRAALVKGRSSGDPVYAAAEETSEELKERISQLHQIQKLPADGNGTGISPARPKAYAVNHATAYGGRDTVKVLLALLDEEALAPPCRNKADLLCEDQPVLSGSEGTCTLLLFRSPEVSTGSSPEPLRNRVQNRLNLLKPKVTRRVVRSQFACTYKEEAELPLSRVLDFPSTSQVPTCVHPAPKTKTTLDDGFIESPSSGQTQELNEGQQGSAGLKQRSGDPQNKVTAPRGRKKDKVQMQTKSNKRKQLDRSQHDGSENEPPEKKQQIQASAKGAGRNVTKKTKLLAGQGKLTSFFRV</sequence>
<dbReference type="GO" id="GO:0003677">
    <property type="term" value="F:DNA binding"/>
    <property type="evidence" value="ECO:0007669"/>
    <property type="project" value="UniProtKB-KW"/>
</dbReference>
<dbReference type="PANTHER" id="PTHR32121">
    <property type="entry name" value="PCNA-INTERACTING PARTNER"/>
    <property type="match status" value="1"/>
</dbReference>
<evidence type="ECO:0000313" key="13">
    <source>
        <dbReference type="Ensembl" id="ENSOMEP00000023323.1"/>
    </source>
</evidence>
<keyword evidence="9" id="KW-0539">Nucleus</keyword>
<dbReference type="GO" id="GO:2000042">
    <property type="term" value="P:negative regulation of double-strand break repair via homologous recombination"/>
    <property type="evidence" value="ECO:0007669"/>
    <property type="project" value="InterPro"/>
</dbReference>
<dbReference type="Proteomes" id="UP000261560">
    <property type="component" value="Unplaced"/>
</dbReference>
<accession>A0A3B3CZU3</accession>
<name>A0A3B3CZU3_ORYME</name>
<feature type="region of interest" description="Disordered" evidence="12">
    <location>
        <begin position="422"/>
        <end position="549"/>
    </location>
</feature>
<evidence type="ECO:0000256" key="7">
    <source>
        <dbReference type="ARBA" id="ARBA00023125"/>
    </source>
</evidence>
<comment type="subcellular location">
    <subcellularLocation>
        <location evidence="2">Cytoplasm</location>
    </subcellularLocation>
    <subcellularLocation>
        <location evidence="1">Nucleus</location>
    </subcellularLocation>
</comment>
<organism evidence="13 14">
    <name type="scientific">Oryzias melastigma</name>
    <name type="common">Marine medaka</name>
    <dbReference type="NCBI Taxonomy" id="30732"/>
    <lineage>
        <taxon>Eukaryota</taxon>
        <taxon>Metazoa</taxon>
        <taxon>Chordata</taxon>
        <taxon>Craniata</taxon>
        <taxon>Vertebrata</taxon>
        <taxon>Euteleostomi</taxon>
        <taxon>Actinopterygii</taxon>
        <taxon>Neopterygii</taxon>
        <taxon>Teleostei</taxon>
        <taxon>Neoteleostei</taxon>
        <taxon>Acanthomorphata</taxon>
        <taxon>Ovalentaria</taxon>
        <taxon>Atherinomorphae</taxon>
        <taxon>Beloniformes</taxon>
        <taxon>Adrianichthyidae</taxon>
        <taxon>Oryziinae</taxon>
        <taxon>Oryzias</taxon>
    </lineage>
</organism>
<keyword evidence="7" id="KW-0238">DNA-binding</keyword>
<dbReference type="Gene3D" id="1.10.486.10">
    <property type="entry name" value="PCRA, domain 4"/>
    <property type="match status" value="1"/>
</dbReference>
<feature type="compositionally biased region" description="Basic and acidic residues" evidence="12">
    <location>
        <begin position="498"/>
        <end position="517"/>
    </location>
</feature>
<reference evidence="13" key="1">
    <citation type="submission" date="2025-08" db="UniProtKB">
        <authorList>
            <consortium name="Ensembl"/>
        </authorList>
    </citation>
    <scope>IDENTIFICATION</scope>
</reference>
<dbReference type="Ensembl" id="ENSOMET00000012514.1">
    <property type="protein sequence ID" value="ENSOMEP00000023323.1"/>
    <property type="gene ID" value="ENSOMEG00000003398.1"/>
</dbReference>
<dbReference type="GO" id="GO:0005634">
    <property type="term" value="C:nucleus"/>
    <property type="evidence" value="ECO:0007669"/>
    <property type="project" value="UniProtKB-SubCell"/>
</dbReference>
<evidence type="ECO:0000256" key="8">
    <source>
        <dbReference type="ARBA" id="ARBA00023204"/>
    </source>
</evidence>
<dbReference type="GO" id="GO:0000785">
    <property type="term" value="C:chromatin"/>
    <property type="evidence" value="ECO:0007669"/>
    <property type="project" value="TreeGrafter"/>
</dbReference>
<evidence type="ECO:0000256" key="9">
    <source>
        <dbReference type="ARBA" id="ARBA00023242"/>
    </source>
</evidence>
<evidence type="ECO:0000256" key="6">
    <source>
        <dbReference type="ARBA" id="ARBA00022763"/>
    </source>
</evidence>
<evidence type="ECO:0000313" key="14">
    <source>
        <dbReference type="Proteomes" id="UP000261560"/>
    </source>
</evidence>
<keyword evidence="8" id="KW-0234">DNA repair</keyword>
<dbReference type="GeneTree" id="ENSGT00390000006088"/>
<evidence type="ECO:0000256" key="12">
    <source>
        <dbReference type="SAM" id="MobiDB-lite"/>
    </source>
</evidence>
<reference evidence="13" key="2">
    <citation type="submission" date="2025-09" db="UniProtKB">
        <authorList>
            <consortium name="Ensembl"/>
        </authorList>
    </citation>
    <scope>IDENTIFICATION</scope>
</reference>
<evidence type="ECO:0000256" key="2">
    <source>
        <dbReference type="ARBA" id="ARBA00004496"/>
    </source>
</evidence>
<dbReference type="PaxDb" id="30732-ENSOMEP00000023323"/>
<evidence type="ECO:0000256" key="11">
    <source>
        <dbReference type="ARBA" id="ARBA00032731"/>
    </source>
</evidence>
<evidence type="ECO:0000256" key="1">
    <source>
        <dbReference type="ARBA" id="ARBA00004123"/>
    </source>
</evidence>
<keyword evidence="6" id="KW-0227">DNA damage</keyword>
<dbReference type="GO" id="GO:0005737">
    <property type="term" value="C:cytoplasm"/>
    <property type="evidence" value="ECO:0007669"/>
    <property type="project" value="UniProtKB-SubCell"/>
</dbReference>
<dbReference type="AlphaFoldDB" id="A0A3B3CZU3"/>
<evidence type="ECO:0000256" key="10">
    <source>
        <dbReference type="ARBA" id="ARBA00031632"/>
    </source>
</evidence>
<evidence type="ECO:0000256" key="4">
    <source>
        <dbReference type="ARBA" id="ARBA00014320"/>
    </source>
</evidence>
<keyword evidence="5" id="KW-0963">Cytoplasm</keyword>
<evidence type="ECO:0000256" key="5">
    <source>
        <dbReference type="ARBA" id="ARBA00022490"/>
    </source>
</evidence>
<feature type="compositionally biased region" description="Polar residues" evidence="12">
    <location>
        <begin position="447"/>
        <end position="463"/>
    </location>
</feature>
<dbReference type="OMA" id="CSSQVKM"/>
<protein>
    <recommendedName>
        <fullName evidence="4">PCNA-interacting partner</fullName>
    </recommendedName>
    <alternativeName>
        <fullName evidence="10">PARP-1 binding protein</fullName>
    </alternativeName>
    <alternativeName>
        <fullName evidence="11">PARP1-binding protein</fullName>
    </alternativeName>
</protein>
<dbReference type="STRING" id="30732.ENSOMEP00000023323"/>
<keyword evidence="14" id="KW-1185">Reference proteome</keyword>
<dbReference type="PANTHER" id="PTHR32121:SF0">
    <property type="entry name" value="PCNA-INTERACTING PARTNER"/>
    <property type="match status" value="1"/>
</dbReference>
<comment type="similarity">
    <text evidence="3">Belongs to the PARI family.</text>
</comment>